<dbReference type="EMBL" id="JAUJFL010000009">
    <property type="protein sequence ID" value="KAK2597484.1"/>
    <property type="molecule type" value="Genomic_DNA"/>
</dbReference>
<protein>
    <submittedName>
        <fullName evidence="1">Uncharacterized protein</fullName>
    </submittedName>
</protein>
<reference evidence="1" key="1">
    <citation type="submission" date="2023-06" db="EMBL/GenBank/DDBJ databases">
        <authorList>
            <person name="Noh H."/>
        </authorList>
    </citation>
    <scope>NUCLEOTIDE SEQUENCE</scope>
    <source>
        <strain evidence="1">DUCC20226</strain>
    </source>
</reference>
<keyword evidence="2" id="KW-1185">Reference proteome</keyword>
<evidence type="ECO:0000313" key="2">
    <source>
        <dbReference type="Proteomes" id="UP001265746"/>
    </source>
</evidence>
<proteinExistence type="predicted"/>
<organism evidence="1 2">
    <name type="scientific">Phomopsis amygdali</name>
    <name type="common">Fusicoccum amygdali</name>
    <dbReference type="NCBI Taxonomy" id="1214568"/>
    <lineage>
        <taxon>Eukaryota</taxon>
        <taxon>Fungi</taxon>
        <taxon>Dikarya</taxon>
        <taxon>Ascomycota</taxon>
        <taxon>Pezizomycotina</taxon>
        <taxon>Sordariomycetes</taxon>
        <taxon>Sordariomycetidae</taxon>
        <taxon>Diaporthales</taxon>
        <taxon>Diaporthaceae</taxon>
        <taxon>Diaporthe</taxon>
    </lineage>
</organism>
<dbReference type="Proteomes" id="UP001265746">
    <property type="component" value="Unassembled WGS sequence"/>
</dbReference>
<dbReference type="AlphaFoldDB" id="A0AAD9S3P7"/>
<gene>
    <name evidence="1" type="ORF">N8I77_012266</name>
</gene>
<comment type="caution">
    <text evidence="1">The sequence shown here is derived from an EMBL/GenBank/DDBJ whole genome shotgun (WGS) entry which is preliminary data.</text>
</comment>
<name>A0AAD9S3P7_PHOAM</name>
<accession>A0AAD9S3P7</accession>
<sequence>MRRLPILREDEIALFCLRTYYSSKYRRHSIWIRVRIQFDVIMAKHCGQGGLKLECSKTMEKGLAIIPTSTPRVFGSKFRGLYLRDGMVMGLTSIQGKFEHHCRTA</sequence>
<evidence type="ECO:0000313" key="1">
    <source>
        <dbReference type="EMBL" id="KAK2597484.1"/>
    </source>
</evidence>